<reference evidence="1 2" key="1">
    <citation type="submission" date="2019-04" db="EMBL/GenBank/DDBJ databases">
        <title>An improved genome assembly and genetic linkage map for asparagus bean, Vigna unguiculata ssp. sesquipedialis.</title>
        <authorList>
            <person name="Xia Q."/>
            <person name="Zhang R."/>
            <person name="Dong Y."/>
        </authorList>
    </citation>
    <scope>NUCLEOTIDE SEQUENCE [LARGE SCALE GENOMIC DNA]</scope>
    <source>
        <tissue evidence="1">Leaf</tissue>
    </source>
</reference>
<dbReference type="Proteomes" id="UP000501690">
    <property type="component" value="Linkage Group LG10"/>
</dbReference>
<evidence type="ECO:0000313" key="1">
    <source>
        <dbReference type="EMBL" id="QCE11077.1"/>
    </source>
</evidence>
<dbReference type="EMBL" id="CP039354">
    <property type="protein sequence ID" value="QCE11077.1"/>
    <property type="molecule type" value="Genomic_DNA"/>
</dbReference>
<gene>
    <name evidence="1" type="ORF">DEO72_LG10g2310</name>
</gene>
<keyword evidence="2" id="KW-1185">Reference proteome</keyword>
<dbReference type="InterPro" id="IPR007750">
    <property type="entry name" value="DUF674"/>
</dbReference>
<dbReference type="AlphaFoldDB" id="A0A4D6NGL4"/>
<organism evidence="1 2">
    <name type="scientific">Vigna unguiculata</name>
    <name type="common">Cowpea</name>
    <dbReference type="NCBI Taxonomy" id="3917"/>
    <lineage>
        <taxon>Eukaryota</taxon>
        <taxon>Viridiplantae</taxon>
        <taxon>Streptophyta</taxon>
        <taxon>Embryophyta</taxon>
        <taxon>Tracheophyta</taxon>
        <taxon>Spermatophyta</taxon>
        <taxon>Magnoliopsida</taxon>
        <taxon>eudicotyledons</taxon>
        <taxon>Gunneridae</taxon>
        <taxon>Pentapetalae</taxon>
        <taxon>rosids</taxon>
        <taxon>fabids</taxon>
        <taxon>Fabales</taxon>
        <taxon>Fabaceae</taxon>
        <taxon>Papilionoideae</taxon>
        <taxon>50 kb inversion clade</taxon>
        <taxon>NPAAA clade</taxon>
        <taxon>indigoferoid/millettioid clade</taxon>
        <taxon>Phaseoleae</taxon>
        <taxon>Vigna</taxon>
    </lineage>
</organism>
<evidence type="ECO:0000313" key="2">
    <source>
        <dbReference type="Proteomes" id="UP000501690"/>
    </source>
</evidence>
<name>A0A4D6NGL4_VIGUN</name>
<sequence length="300" mass="33625">MTVNITKNQVVDLLRLSLCSKTVLTDLFLEKLPGERLLKRKRIVLSDFQARDSGKITVKIMQRKSNRKIVFAEGNEDFADFLFSLLTIPLGGAVHLTKGFCYFGSVDGLYRSVVDLDDKYWITKEVKNKVVAPVLAAQFKRGNLLPLMCDVVPNYFCYVNIEDHFIERIKVCYLTSTRKKVNSLVESCVASVFVDPLSDSSNNVKGYAKGPTRYMATDDLVVTPSSSFSVMSLLNSMDIPVHDLKEKVVSIGKEEVVRTLQALCTTSALSTLSLSHLTKVKEECLTKVKEECLTKVKEEC</sequence>
<evidence type="ECO:0008006" key="3">
    <source>
        <dbReference type="Google" id="ProtNLM"/>
    </source>
</evidence>
<accession>A0A4D6NGL4</accession>
<dbReference type="Pfam" id="PF05056">
    <property type="entry name" value="DUF674"/>
    <property type="match status" value="1"/>
</dbReference>
<protein>
    <recommendedName>
        <fullName evidence="3">DUF674 domain-containing protein</fullName>
    </recommendedName>
</protein>
<dbReference type="PANTHER" id="PTHR33103:SF27">
    <property type="entry name" value="OS04G0594700 PROTEIN"/>
    <property type="match status" value="1"/>
</dbReference>
<dbReference type="PANTHER" id="PTHR33103">
    <property type="entry name" value="OS01G0153900 PROTEIN"/>
    <property type="match status" value="1"/>
</dbReference>
<proteinExistence type="predicted"/>